<dbReference type="EMBL" id="CP038015">
    <property type="protein sequence ID" value="QBP41924.1"/>
    <property type="molecule type" value="Genomic_DNA"/>
</dbReference>
<dbReference type="InterPro" id="IPR000182">
    <property type="entry name" value="GNAT_dom"/>
</dbReference>
<evidence type="ECO:0000313" key="2">
    <source>
        <dbReference type="EMBL" id="QBP41924.1"/>
    </source>
</evidence>
<dbReference type="AlphaFoldDB" id="A0A4P7A028"/>
<dbReference type="InterPro" id="IPR016181">
    <property type="entry name" value="Acyl_CoA_acyltransferase"/>
</dbReference>
<reference evidence="2 3" key="1">
    <citation type="submission" date="2019-03" db="EMBL/GenBank/DDBJ databases">
        <title>Complete genome sequence of Paenisporosarcina antarctica CGMCC 1.6503T.</title>
        <authorList>
            <person name="Rong J.-C."/>
            <person name="Chi N.-Y."/>
            <person name="Zhang Q.-F."/>
        </authorList>
    </citation>
    <scope>NUCLEOTIDE SEQUENCE [LARGE SCALE GENOMIC DNA]</scope>
    <source>
        <strain evidence="2 3">CGMCC 1.6503</strain>
    </source>
</reference>
<dbReference type="Proteomes" id="UP000294292">
    <property type="component" value="Chromosome"/>
</dbReference>
<proteinExistence type="predicted"/>
<dbReference type="PANTHER" id="PTHR41700:SF1">
    <property type="entry name" value="N-ACETYLTRANSFERASE DOMAIN-CONTAINING PROTEIN"/>
    <property type="match status" value="1"/>
</dbReference>
<sequence length="280" mass="32059">MNSTISIRLLETNEDMRLIQILEGEVWGMDPIPTHQTFTASKNGGILIGAFAGGKLIGFSYGFPGFLKGKSYLCSHMLGIHPDYQQMGIGKLLKDKQRTRAQEMGYDLITWTFDPLESRNAYLNVSKLYAICNTYLENCYGEMTDGLNKGLPTDRLQIEWWILSDRVESKWMPKDVTYHLPCELGKSAKGHPIVSVDYSAILENSVGYEIPVPTYFQLIKKNEPELALQWRMKVREVFQALFAMEYAVIGLRKSDEDVQYYQFVKRSSIPLNRRDKGESQ</sequence>
<dbReference type="PANTHER" id="PTHR41700">
    <property type="entry name" value="GCN5-RELATED N-ACETYLTRANSFERASE"/>
    <property type="match status" value="1"/>
</dbReference>
<dbReference type="GO" id="GO:0016747">
    <property type="term" value="F:acyltransferase activity, transferring groups other than amino-acyl groups"/>
    <property type="evidence" value="ECO:0007669"/>
    <property type="project" value="InterPro"/>
</dbReference>
<dbReference type="PROSITE" id="PS51186">
    <property type="entry name" value="GNAT"/>
    <property type="match status" value="1"/>
</dbReference>
<accession>A0A4P7A028</accession>
<organism evidence="2 3">
    <name type="scientific">Paenisporosarcina antarctica</name>
    <dbReference type="NCBI Taxonomy" id="417367"/>
    <lineage>
        <taxon>Bacteria</taxon>
        <taxon>Bacillati</taxon>
        <taxon>Bacillota</taxon>
        <taxon>Bacilli</taxon>
        <taxon>Bacillales</taxon>
        <taxon>Caryophanaceae</taxon>
        <taxon>Paenisporosarcina</taxon>
    </lineage>
</organism>
<keyword evidence="2" id="KW-0808">Transferase</keyword>
<dbReference type="KEGG" id="panc:E2636_12525"/>
<dbReference type="Pfam" id="PF00583">
    <property type="entry name" value="Acetyltransf_1"/>
    <property type="match status" value="1"/>
</dbReference>
<dbReference type="CDD" id="cd04301">
    <property type="entry name" value="NAT_SF"/>
    <property type="match status" value="1"/>
</dbReference>
<gene>
    <name evidence="2" type="ORF">E2636_12525</name>
</gene>
<keyword evidence="3" id="KW-1185">Reference proteome</keyword>
<evidence type="ECO:0000259" key="1">
    <source>
        <dbReference type="PROSITE" id="PS51186"/>
    </source>
</evidence>
<dbReference type="Gene3D" id="3.40.630.30">
    <property type="match status" value="1"/>
</dbReference>
<dbReference type="InterPro" id="IPR038764">
    <property type="entry name" value="GNAT_N_AcTrfase_prd"/>
</dbReference>
<name>A0A4P7A028_9BACL</name>
<dbReference type="RefSeq" id="WP_134210494.1">
    <property type="nucleotide sequence ID" value="NZ_CP038015.1"/>
</dbReference>
<evidence type="ECO:0000313" key="3">
    <source>
        <dbReference type="Proteomes" id="UP000294292"/>
    </source>
</evidence>
<feature type="domain" description="N-acetyltransferase" evidence="1">
    <location>
        <begin position="5"/>
        <end position="177"/>
    </location>
</feature>
<dbReference type="OrthoDB" id="9797990at2"/>
<protein>
    <submittedName>
        <fullName evidence="2">GNAT family N-acetyltransferase</fullName>
    </submittedName>
</protein>
<dbReference type="SUPFAM" id="SSF55729">
    <property type="entry name" value="Acyl-CoA N-acyltransferases (Nat)"/>
    <property type="match status" value="1"/>
</dbReference>